<dbReference type="EMBL" id="KY774314">
    <property type="protein sequence ID" value="ART32203.1"/>
    <property type="molecule type" value="Genomic_DNA"/>
</dbReference>
<keyword evidence="1" id="KW-0496">Mitochondrion</keyword>
<geneLocation type="mitochondrion" evidence="1"/>
<accession>A0A1Y0B488</accession>
<protein>
    <submittedName>
        <fullName evidence="1">Uncharacterized protein</fullName>
    </submittedName>
</protein>
<reference evidence="1" key="1">
    <citation type="submission" date="2017-03" db="EMBL/GenBank/DDBJ databases">
        <title>The mitochondrial genome of the carnivorous plant Utricularia reniformis (Lentibulariaceae): structure, comparative analysis and evolutionary landmarks.</title>
        <authorList>
            <person name="Silva S.R."/>
            <person name="Alvarenga D.O."/>
            <person name="Michael T.P."/>
            <person name="Miranda V.F.O."/>
            <person name="Varani A.M."/>
        </authorList>
    </citation>
    <scope>NUCLEOTIDE SEQUENCE</scope>
</reference>
<sequence length="46" mass="5530">MLKFFGSLLKSHQFPRFLYFKDGCNSPLALWPHKIRFAFDPPNEMR</sequence>
<organism evidence="1">
    <name type="scientific">Utricularia reniformis</name>
    <dbReference type="NCBI Taxonomy" id="192314"/>
    <lineage>
        <taxon>Eukaryota</taxon>
        <taxon>Viridiplantae</taxon>
        <taxon>Streptophyta</taxon>
        <taxon>Embryophyta</taxon>
        <taxon>Tracheophyta</taxon>
        <taxon>Spermatophyta</taxon>
        <taxon>Magnoliopsida</taxon>
        <taxon>eudicotyledons</taxon>
        <taxon>Gunneridae</taxon>
        <taxon>Pentapetalae</taxon>
        <taxon>asterids</taxon>
        <taxon>lamiids</taxon>
        <taxon>Lamiales</taxon>
        <taxon>Lentibulariaceae</taxon>
        <taxon>Utricularia</taxon>
    </lineage>
</organism>
<evidence type="ECO:0000313" key="1">
    <source>
        <dbReference type="EMBL" id="ART32203.1"/>
    </source>
</evidence>
<name>A0A1Y0B488_9LAMI</name>
<proteinExistence type="predicted"/>
<dbReference type="AlphaFoldDB" id="A0A1Y0B488"/>
<gene>
    <name evidence="1" type="ORF">AEK19_MT2046</name>
</gene>